<dbReference type="PROSITE" id="PS50003">
    <property type="entry name" value="PH_DOMAIN"/>
    <property type="match status" value="1"/>
</dbReference>
<dbReference type="InterPro" id="IPR000719">
    <property type="entry name" value="Prot_kinase_dom"/>
</dbReference>
<dbReference type="InterPro" id="IPR057529">
    <property type="entry name" value="MRCK/ROCK_PH"/>
</dbReference>
<evidence type="ECO:0000256" key="11">
    <source>
        <dbReference type="ARBA" id="ARBA00022840"/>
    </source>
</evidence>
<dbReference type="GO" id="GO:0005737">
    <property type="term" value="C:cytoplasm"/>
    <property type="evidence" value="ECO:0007669"/>
    <property type="project" value="TreeGrafter"/>
</dbReference>
<dbReference type="InterPro" id="IPR046349">
    <property type="entry name" value="C1-like_sf"/>
</dbReference>
<dbReference type="Gene3D" id="1.10.510.10">
    <property type="entry name" value="Transferase(Phosphotransferase) domain 1"/>
    <property type="match status" value="1"/>
</dbReference>
<evidence type="ECO:0000256" key="7">
    <source>
        <dbReference type="ARBA" id="ARBA00022741"/>
    </source>
</evidence>
<reference evidence="23" key="1">
    <citation type="submission" date="2022-11" db="EMBL/GenBank/DDBJ databases">
        <authorList>
            <person name="Kikuchi T."/>
        </authorList>
    </citation>
    <scope>NUCLEOTIDE SEQUENCE</scope>
    <source>
        <strain evidence="23">PS1010</strain>
    </source>
</reference>
<dbReference type="PROSITE" id="PS51285">
    <property type="entry name" value="AGC_KINASE_CTER"/>
    <property type="match status" value="1"/>
</dbReference>
<dbReference type="GO" id="GO:0004674">
    <property type="term" value="F:protein serine/threonine kinase activity"/>
    <property type="evidence" value="ECO:0007669"/>
    <property type="project" value="UniProtKB-KW"/>
</dbReference>
<dbReference type="PROSITE" id="PS50011">
    <property type="entry name" value="PROTEIN_KINASE_DOM"/>
    <property type="match status" value="1"/>
</dbReference>
<dbReference type="FunFam" id="3.30.200.20:FF:001055">
    <property type="entry name" value="Serine/threonine-protein kinase MRCK beta"/>
    <property type="match status" value="1"/>
</dbReference>
<dbReference type="GO" id="GO:0005856">
    <property type="term" value="C:cytoskeleton"/>
    <property type="evidence" value="ECO:0007669"/>
    <property type="project" value="TreeGrafter"/>
</dbReference>
<dbReference type="InterPro" id="IPR008271">
    <property type="entry name" value="Ser/Thr_kinase_AS"/>
</dbReference>
<keyword evidence="12 16" id="KW-0175">Coiled coil</keyword>
<dbReference type="CDD" id="cd01243">
    <property type="entry name" value="PH_MRCK"/>
    <property type="match status" value="1"/>
</dbReference>
<feature type="coiled-coil region" evidence="16">
    <location>
        <begin position="812"/>
        <end position="846"/>
    </location>
</feature>
<evidence type="ECO:0000313" key="24">
    <source>
        <dbReference type="Proteomes" id="UP001152747"/>
    </source>
</evidence>
<evidence type="ECO:0000256" key="14">
    <source>
        <dbReference type="ARBA" id="ARBA00048679"/>
    </source>
</evidence>
<keyword evidence="3" id="KW-0723">Serine/threonine-protein kinase</keyword>
<dbReference type="Pfam" id="PF00433">
    <property type="entry name" value="Pkinase_C"/>
    <property type="match status" value="1"/>
</dbReference>
<gene>
    <name evidence="23" type="ORF">CAMP_LOCUS14735</name>
</gene>
<dbReference type="GO" id="GO:0008270">
    <property type="term" value="F:zinc ion binding"/>
    <property type="evidence" value="ECO:0007669"/>
    <property type="project" value="UniProtKB-KW"/>
</dbReference>
<evidence type="ECO:0000259" key="22">
    <source>
        <dbReference type="PROSITE" id="PS51285"/>
    </source>
</evidence>
<dbReference type="GO" id="GO:0005524">
    <property type="term" value="F:ATP binding"/>
    <property type="evidence" value="ECO:0007669"/>
    <property type="project" value="UniProtKB-UniRule"/>
</dbReference>
<evidence type="ECO:0000256" key="8">
    <source>
        <dbReference type="ARBA" id="ARBA00022771"/>
    </source>
</evidence>
<dbReference type="Pfam" id="PF25346">
    <property type="entry name" value="PH_MRCK"/>
    <property type="match status" value="1"/>
</dbReference>
<dbReference type="EMBL" id="CANHGI010000005">
    <property type="protein sequence ID" value="CAI5452098.1"/>
    <property type="molecule type" value="Genomic_DNA"/>
</dbReference>
<evidence type="ECO:0000313" key="23">
    <source>
        <dbReference type="EMBL" id="CAI5452098.1"/>
    </source>
</evidence>
<keyword evidence="9" id="KW-0418">Kinase</keyword>
<dbReference type="PANTHER" id="PTHR22988:SF66">
    <property type="entry name" value="SERINE_THREONINE-PROTEIN KINASE GENGHIS KHAN"/>
    <property type="match status" value="1"/>
</dbReference>
<feature type="region of interest" description="Disordered" evidence="17">
    <location>
        <begin position="503"/>
        <end position="524"/>
    </location>
</feature>
<dbReference type="Gene3D" id="3.30.60.20">
    <property type="match status" value="1"/>
</dbReference>
<feature type="compositionally biased region" description="Low complexity" evidence="17">
    <location>
        <begin position="423"/>
        <end position="436"/>
    </location>
</feature>
<proteinExistence type="inferred from homology"/>
<accession>A0A9P1IZ64</accession>
<evidence type="ECO:0000259" key="18">
    <source>
        <dbReference type="PROSITE" id="PS50003"/>
    </source>
</evidence>
<evidence type="ECO:0000256" key="1">
    <source>
        <dbReference type="ARBA" id="ARBA00005719"/>
    </source>
</evidence>
<comment type="catalytic activity">
    <reaction evidence="13">
        <text>L-threonyl-[protein] + ATP = O-phospho-L-threonyl-[protein] + ADP + H(+)</text>
        <dbReference type="Rhea" id="RHEA:46608"/>
        <dbReference type="Rhea" id="RHEA-COMP:11060"/>
        <dbReference type="Rhea" id="RHEA-COMP:11605"/>
        <dbReference type="ChEBI" id="CHEBI:15378"/>
        <dbReference type="ChEBI" id="CHEBI:30013"/>
        <dbReference type="ChEBI" id="CHEBI:30616"/>
        <dbReference type="ChEBI" id="CHEBI:61977"/>
        <dbReference type="ChEBI" id="CHEBI:456216"/>
        <dbReference type="EC" id="2.7.11.1"/>
    </reaction>
</comment>
<dbReference type="SMART" id="SM00220">
    <property type="entry name" value="S_TKc"/>
    <property type="match status" value="1"/>
</dbReference>
<dbReference type="Gene3D" id="2.30.29.30">
    <property type="entry name" value="Pleckstrin-homology domain (PH domain)/Phosphotyrosine-binding domain (PTB)"/>
    <property type="match status" value="1"/>
</dbReference>
<evidence type="ECO:0000256" key="16">
    <source>
        <dbReference type="SAM" id="Coils"/>
    </source>
</evidence>
<evidence type="ECO:0000256" key="10">
    <source>
        <dbReference type="ARBA" id="ARBA00022833"/>
    </source>
</evidence>
<evidence type="ECO:0000256" key="17">
    <source>
        <dbReference type="SAM" id="MobiDB-lite"/>
    </source>
</evidence>
<dbReference type="FunFam" id="3.30.60.20:FF:000005">
    <property type="entry name" value="Non-specific serine/threonine protein kinase"/>
    <property type="match status" value="1"/>
</dbReference>
<evidence type="ECO:0000256" key="5">
    <source>
        <dbReference type="ARBA" id="ARBA00022679"/>
    </source>
</evidence>
<dbReference type="PROSITE" id="PS50219">
    <property type="entry name" value="CNH"/>
    <property type="match status" value="1"/>
</dbReference>
<evidence type="ECO:0000259" key="20">
    <source>
        <dbReference type="PROSITE" id="PS50081"/>
    </source>
</evidence>
<evidence type="ECO:0000256" key="9">
    <source>
        <dbReference type="ARBA" id="ARBA00022777"/>
    </source>
</evidence>
<organism evidence="23 24">
    <name type="scientific">Caenorhabditis angaria</name>
    <dbReference type="NCBI Taxonomy" id="860376"/>
    <lineage>
        <taxon>Eukaryota</taxon>
        <taxon>Metazoa</taxon>
        <taxon>Ecdysozoa</taxon>
        <taxon>Nematoda</taxon>
        <taxon>Chromadorea</taxon>
        <taxon>Rhabditida</taxon>
        <taxon>Rhabditina</taxon>
        <taxon>Rhabditomorpha</taxon>
        <taxon>Rhabditoidea</taxon>
        <taxon>Rhabditidae</taxon>
        <taxon>Peloderinae</taxon>
        <taxon>Caenorhabditis</taxon>
    </lineage>
</organism>
<comment type="caution">
    <text evidence="23">The sequence shown here is derived from an EMBL/GenBank/DDBJ whole genome shotgun (WGS) entry which is preliminary data.</text>
</comment>
<dbReference type="PROSITE" id="PS50081">
    <property type="entry name" value="ZF_DAG_PE_2"/>
    <property type="match status" value="1"/>
</dbReference>
<evidence type="ECO:0000256" key="12">
    <source>
        <dbReference type="ARBA" id="ARBA00023054"/>
    </source>
</evidence>
<evidence type="ECO:0000259" key="19">
    <source>
        <dbReference type="PROSITE" id="PS50011"/>
    </source>
</evidence>
<evidence type="ECO:0000256" key="4">
    <source>
        <dbReference type="ARBA" id="ARBA00022553"/>
    </source>
</evidence>
<dbReference type="SMART" id="SM00036">
    <property type="entry name" value="CNH"/>
    <property type="match status" value="1"/>
</dbReference>
<evidence type="ECO:0000256" key="2">
    <source>
        <dbReference type="ARBA" id="ARBA00012513"/>
    </source>
</evidence>
<dbReference type="SUPFAM" id="SSF50729">
    <property type="entry name" value="PH domain-like"/>
    <property type="match status" value="1"/>
</dbReference>
<dbReference type="InterPro" id="IPR011009">
    <property type="entry name" value="Kinase-like_dom_sf"/>
</dbReference>
<comment type="similarity">
    <text evidence="1">Belongs to the protein kinase superfamily. AGC Ser/Thr protein kinase family. DMPK subfamily.</text>
</comment>
<comment type="catalytic activity">
    <reaction evidence="14">
        <text>L-seryl-[protein] + ATP = O-phospho-L-seryl-[protein] + ADP + H(+)</text>
        <dbReference type="Rhea" id="RHEA:17989"/>
        <dbReference type="Rhea" id="RHEA-COMP:9863"/>
        <dbReference type="Rhea" id="RHEA-COMP:11604"/>
        <dbReference type="ChEBI" id="CHEBI:15378"/>
        <dbReference type="ChEBI" id="CHEBI:29999"/>
        <dbReference type="ChEBI" id="CHEBI:30616"/>
        <dbReference type="ChEBI" id="CHEBI:83421"/>
        <dbReference type="ChEBI" id="CHEBI:456216"/>
        <dbReference type="EC" id="2.7.11.1"/>
    </reaction>
</comment>
<dbReference type="InterPro" id="IPR000961">
    <property type="entry name" value="AGC-kinase_C"/>
</dbReference>
<dbReference type="InterPro" id="IPR001180">
    <property type="entry name" value="CNH_dom"/>
</dbReference>
<dbReference type="SUPFAM" id="SSF57889">
    <property type="entry name" value="Cysteine-rich domain"/>
    <property type="match status" value="1"/>
</dbReference>
<dbReference type="SUPFAM" id="SSF56112">
    <property type="entry name" value="Protein kinase-like (PK-like)"/>
    <property type="match status" value="1"/>
</dbReference>
<feature type="compositionally biased region" description="Basic and acidic residues" evidence="17">
    <location>
        <begin position="437"/>
        <end position="446"/>
    </location>
</feature>
<dbReference type="OrthoDB" id="2156623at2759"/>
<dbReference type="PROSITE" id="PS00108">
    <property type="entry name" value="PROTEIN_KINASE_ST"/>
    <property type="match status" value="1"/>
</dbReference>
<dbReference type="Pfam" id="PF00130">
    <property type="entry name" value="C1_1"/>
    <property type="match status" value="1"/>
</dbReference>
<keyword evidence="10" id="KW-0862">Zinc</keyword>
<dbReference type="PANTHER" id="PTHR22988">
    <property type="entry name" value="MYOTONIC DYSTROPHY S/T KINASE-RELATED"/>
    <property type="match status" value="1"/>
</dbReference>
<evidence type="ECO:0000256" key="6">
    <source>
        <dbReference type="ARBA" id="ARBA00022723"/>
    </source>
</evidence>
<evidence type="ECO:0000259" key="21">
    <source>
        <dbReference type="PROSITE" id="PS50219"/>
    </source>
</evidence>
<sequence>MAESGPPAPSRLKNLEELYLDGPSRQNDVLSFETLIDSLICLYDECCNSTLRKEKCIAEFVDTVKSVIQKAKALRLNRDDFEVLKVIGKGAFGEVAVVRMRGTGEIYAMKILNKWEMVKRAETACFREERDVLVYGDRRWITNLHYAFQDEKNLYFVMDYYIGGDMLTLLSKFVDHIPESMAKFYIAEMVLAIDSLHKLGYVHRDVKPDNVLLDMQGHIRLADFGSCLKLLPDGSVASNVAVGTPDYISPEILRAMEDGKGRYGKECDWWSLGICMYEMLYGTTPFYSERLVDTYGKIMSHQDMLDFPDDEIDWVVSEEAKDLIRQLICSREVRFGRNGLEDFRKHAFFEGIDWNTIRDSSPPYKPEVSSPEDTSNFDVEVCEDDFTPCETQPPRVLAAFTGNHLPFVGFSYTHGSMLSDACSLKSSLPSSSNSKTSETEKSSCSEETLVRLEAEKAELQRKLAEAQTQITNENQKSEEERNYEAMIAQLRDEIQILNRRLEDEQSAQLQKPKDQAESEKKSKELKERIKQLALEKGELQREMENLNDHVDQLTSEKSIILRQRDEIQIELKEINDISEAEKEKLVKNVNELEKKLKTIEEENSALLKKQEEFRAEARKSVELSKAEESEEVLNAKKNIATLQTLNEEKENEIKKLKETLEEERAKLISQTELEVKQVETHYERVQKTLQDNVEQLNIENSGLREENEKLATQIANIPRGGNLTEQQLLEVFNWVNEEKATREEMENLTRKITGEVESLKQNSPLTTSNYIQNTPSGWGSRRSHNVARKDGLDLQRQLQAEIDAKLKLKSELKSTREQFLTANARLEDTEKRLASVMREVSILKAKNDAISAVSESQFSSTISRDLMITNLNNEYEMSNSSLLRQEMISRQSNNTTPSYENAILLHDHQAPKRVIDDLRYKQKPIKMASSSTIYDQTLQQPRGHSFERAKIRTPTKCGHCTSILIGMDRQGFFCQACQYACHVACAERVSQNCPVPEEDRRPLGIDPTRGVGTAYEGLVKTPRNGGVRKGWQTAYVVVCDFKLYLYDCTVDRQNKMQDVKNEIKLVLDMRDADFTVCGVSEADVIHAQKSDISKIFRVTTTQILNSSSEYSSSSKFYTLFMAETEEEKRKWVVALSELKTLLRRSKLADRRAFLVKEVFDVTSLPSIRAAQCCAIIDRSKIVIGFADHGLYCVEINRQILVPVGGEKENKQRCVESVEYDEQEQLLMMMVGPSKDRHIRIVPSAALDGRDLKWIKVNDTKGCHLLAVSANPSGSQQKTSFFAVAFKKSVTIFQIDRSEKRHKKWKDLAMPGTPQYISISNGRLFVGFPHSFRSWSLTVNESSPIPGNEQAAVLQHISLVNMEDTSLQFLNQQTSYEAKLIINVPGSPDEYLLVFNVIGLYPIRNISAITNHIYVFFRRVRLIYSM</sequence>
<dbReference type="GO" id="GO:0031032">
    <property type="term" value="P:actomyosin structure organization"/>
    <property type="evidence" value="ECO:0007669"/>
    <property type="project" value="TreeGrafter"/>
</dbReference>
<dbReference type="EC" id="2.7.11.1" evidence="2"/>
<dbReference type="InterPro" id="IPR011993">
    <property type="entry name" value="PH-like_dom_sf"/>
</dbReference>
<keyword evidence="7 15" id="KW-0547">Nucleotide-binding</keyword>
<feature type="domain" description="Phorbol-ester/DAG-type" evidence="20">
    <location>
        <begin position="943"/>
        <end position="993"/>
    </location>
</feature>
<dbReference type="FunFam" id="1.10.510.10:FF:000014">
    <property type="entry name" value="Non-specific serine/threonine protein kinase"/>
    <property type="match status" value="1"/>
</dbReference>
<evidence type="ECO:0000256" key="13">
    <source>
        <dbReference type="ARBA" id="ARBA00047899"/>
    </source>
</evidence>
<feature type="compositionally biased region" description="Basic and acidic residues" evidence="17">
    <location>
        <begin position="511"/>
        <end position="524"/>
    </location>
</feature>
<feature type="binding site" evidence="15">
    <location>
        <position position="110"/>
    </location>
    <ligand>
        <name>ATP</name>
        <dbReference type="ChEBI" id="CHEBI:30616"/>
    </ligand>
</feature>
<dbReference type="Pfam" id="PF00069">
    <property type="entry name" value="Pkinase"/>
    <property type="match status" value="1"/>
</dbReference>
<keyword evidence="24" id="KW-1185">Reference proteome</keyword>
<feature type="domain" description="AGC-kinase C-terminal" evidence="22">
    <location>
        <begin position="350"/>
        <end position="422"/>
    </location>
</feature>
<dbReference type="InterPro" id="IPR050839">
    <property type="entry name" value="Rho-assoc_Ser/Thr_Kinase"/>
</dbReference>
<dbReference type="SMART" id="SM00109">
    <property type="entry name" value="C1"/>
    <property type="match status" value="1"/>
</dbReference>
<feature type="domain" description="Protein kinase" evidence="19">
    <location>
        <begin position="81"/>
        <end position="349"/>
    </location>
</feature>
<name>A0A9P1IZ64_9PELO</name>
<dbReference type="SMART" id="SM00233">
    <property type="entry name" value="PH"/>
    <property type="match status" value="1"/>
</dbReference>
<feature type="region of interest" description="Disordered" evidence="17">
    <location>
        <begin position="423"/>
        <end position="446"/>
    </location>
</feature>
<keyword evidence="6" id="KW-0479">Metal-binding</keyword>
<dbReference type="Pfam" id="PF00780">
    <property type="entry name" value="CNH"/>
    <property type="match status" value="1"/>
</dbReference>
<dbReference type="InterPro" id="IPR017892">
    <property type="entry name" value="Pkinase_C"/>
</dbReference>
<keyword evidence="4" id="KW-0597">Phosphoprotein</keyword>
<keyword evidence="8" id="KW-0863">Zinc-finger</keyword>
<feature type="domain" description="CNH" evidence="21">
    <location>
        <begin position="1167"/>
        <end position="1425"/>
    </location>
</feature>
<dbReference type="SMART" id="SM00133">
    <property type="entry name" value="S_TK_X"/>
    <property type="match status" value="1"/>
</dbReference>
<dbReference type="CDD" id="cd05597">
    <property type="entry name" value="STKc_DMPK_like"/>
    <property type="match status" value="1"/>
</dbReference>
<evidence type="ECO:0000256" key="15">
    <source>
        <dbReference type="PROSITE-ProRule" id="PRU10141"/>
    </source>
</evidence>
<dbReference type="CDD" id="cd20809">
    <property type="entry name" value="C1_MRCK"/>
    <property type="match status" value="1"/>
</dbReference>
<evidence type="ECO:0000256" key="3">
    <source>
        <dbReference type="ARBA" id="ARBA00022527"/>
    </source>
</evidence>
<keyword evidence="5" id="KW-0808">Transferase</keyword>
<keyword evidence="11 15" id="KW-0067">ATP-binding</keyword>
<dbReference type="Gene3D" id="3.30.200.20">
    <property type="entry name" value="Phosphorylase Kinase, domain 1"/>
    <property type="match status" value="1"/>
</dbReference>
<dbReference type="InterPro" id="IPR001849">
    <property type="entry name" value="PH_domain"/>
</dbReference>
<dbReference type="Proteomes" id="UP001152747">
    <property type="component" value="Unassembled WGS sequence"/>
</dbReference>
<dbReference type="PROSITE" id="PS00479">
    <property type="entry name" value="ZF_DAG_PE_1"/>
    <property type="match status" value="1"/>
</dbReference>
<feature type="domain" description="PH" evidence="18">
    <location>
        <begin position="1012"/>
        <end position="1140"/>
    </location>
</feature>
<dbReference type="InterPro" id="IPR002219">
    <property type="entry name" value="PKC_DAG/PE"/>
</dbReference>
<dbReference type="InterPro" id="IPR017441">
    <property type="entry name" value="Protein_kinase_ATP_BS"/>
</dbReference>
<dbReference type="PROSITE" id="PS00107">
    <property type="entry name" value="PROTEIN_KINASE_ATP"/>
    <property type="match status" value="1"/>
</dbReference>
<protein>
    <recommendedName>
        <fullName evidence="2">non-specific serine/threonine protein kinase</fullName>
        <ecNumber evidence="2">2.7.11.1</ecNumber>
    </recommendedName>
</protein>